<sequence>MGDKTKPEDRERCVADGVDVLQRLEGKTTRKFKTNTIVDYFLEHNLKLLTSDKEGGFVALYKTKAKEAIQKNFKPTLPSLCFAASTASAFHAEASAFRWNVGQNPILNGCAVCCACVSCIPVTDEKRRSCVDFSAALRHLPSDEEARPGSPVHGRRRKLGIEARACLGGTPAAPRRRRRRKDCRVRKAALNGRDVTTLLLCFTL</sequence>
<keyword evidence="2" id="KW-1185">Reference proteome</keyword>
<dbReference type="EMBL" id="JABSTQ010011253">
    <property type="protein sequence ID" value="KAG0413479.1"/>
    <property type="molecule type" value="Genomic_DNA"/>
</dbReference>
<evidence type="ECO:0000313" key="2">
    <source>
        <dbReference type="Proteomes" id="UP000805193"/>
    </source>
</evidence>
<evidence type="ECO:0000313" key="1">
    <source>
        <dbReference type="EMBL" id="KAG0413479.1"/>
    </source>
</evidence>
<protein>
    <submittedName>
        <fullName evidence="1">Uncharacterized protein</fullName>
    </submittedName>
</protein>
<reference evidence="1 2" key="1">
    <citation type="journal article" date="2020" name="Cell">
        <title>Large-Scale Comparative Analyses of Tick Genomes Elucidate Their Genetic Diversity and Vector Capacities.</title>
        <authorList>
            <consortium name="Tick Genome and Microbiome Consortium (TIGMIC)"/>
            <person name="Jia N."/>
            <person name="Wang J."/>
            <person name="Shi W."/>
            <person name="Du L."/>
            <person name="Sun Y."/>
            <person name="Zhan W."/>
            <person name="Jiang J.F."/>
            <person name="Wang Q."/>
            <person name="Zhang B."/>
            <person name="Ji P."/>
            <person name="Bell-Sakyi L."/>
            <person name="Cui X.M."/>
            <person name="Yuan T.T."/>
            <person name="Jiang B.G."/>
            <person name="Yang W.F."/>
            <person name="Lam T.T."/>
            <person name="Chang Q.C."/>
            <person name="Ding S.J."/>
            <person name="Wang X.J."/>
            <person name="Zhu J.G."/>
            <person name="Ruan X.D."/>
            <person name="Zhao L."/>
            <person name="Wei J.T."/>
            <person name="Ye R.Z."/>
            <person name="Que T.C."/>
            <person name="Du C.H."/>
            <person name="Zhou Y.H."/>
            <person name="Cheng J.X."/>
            <person name="Dai P.F."/>
            <person name="Guo W.B."/>
            <person name="Han X.H."/>
            <person name="Huang E.J."/>
            <person name="Li L.F."/>
            <person name="Wei W."/>
            <person name="Gao Y.C."/>
            <person name="Liu J.Z."/>
            <person name="Shao H.Z."/>
            <person name="Wang X."/>
            <person name="Wang C.C."/>
            <person name="Yang T.C."/>
            <person name="Huo Q.B."/>
            <person name="Li W."/>
            <person name="Chen H.Y."/>
            <person name="Chen S.E."/>
            <person name="Zhou L.G."/>
            <person name="Ni X.B."/>
            <person name="Tian J.H."/>
            <person name="Sheng Y."/>
            <person name="Liu T."/>
            <person name="Pan Y.S."/>
            <person name="Xia L.Y."/>
            <person name="Li J."/>
            <person name="Zhao F."/>
            <person name="Cao W.C."/>
        </authorList>
    </citation>
    <scope>NUCLEOTIDE SEQUENCE [LARGE SCALE GENOMIC DNA]</scope>
    <source>
        <strain evidence="1">Iper-2018</strain>
    </source>
</reference>
<gene>
    <name evidence="1" type="ORF">HPB47_009357</name>
</gene>
<comment type="caution">
    <text evidence="1">The sequence shown here is derived from an EMBL/GenBank/DDBJ whole genome shotgun (WGS) entry which is preliminary data.</text>
</comment>
<accession>A0AC60P265</accession>
<dbReference type="Proteomes" id="UP000805193">
    <property type="component" value="Unassembled WGS sequence"/>
</dbReference>
<proteinExistence type="predicted"/>
<organism evidence="1 2">
    <name type="scientific">Ixodes persulcatus</name>
    <name type="common">Taiga tick</name>
    <dbReference type="NCBI Taxonomy" id="34615"/>
    <lineage>
        <taxon>Eukaryota</taxon>
        <taxon>Metazoa</taxon>
        <taxon>Ecdysozoa</taxon>
        <taxon>Arthropoda</taxon>
        <taxon>Chelicerata</taxon>
        <taxon>Arachnida</taxon>
        <taxon>Acari</taxon>
        <taxon>Parasitiformes</taxon>
        <taxon>Ixodida</taxon>
        <taxon>Ixodoidea</taxon>
        <taxon>Ixodidae</taxon>
        <taxon>Ixodinae</taxon>
        <taxon>Ixodes</taxon>
    </lineage>
</organism>
<name>A0AC60P265_IXOPE</name>